<evidence type="ECO:0000313" key="2">
    <source>
        <dbReference type="Proteomes" id="UP000028194"/>
    </source>
</evidence>
<organism evidence="1 2">
    <name type="scientific">Candidatus Nitrososphaera evergladensis SR1</name>
    <dbReference type="NCBI Taxonomy" id="1459636"/>
    <lineage>
        <taxon>Archaea</taxon>
        <taxon>Nitrososphaerota</taxon>
        <taxon>Nitrososphaeria</taxon>
        <taxon>Nitrososphaerales</taxon>
        <taxon>Nitrososphaeraceae</taxon>
        <taxon>Nitrososphaera</taxon>
    </lineage>
</organism>
<name>A0A075MQZ7_9ARCH</name>
<protein>
    <submittedName>
        <fullName evidence="1">Uncharacterized protein</fullName>
    </submittedName>
</protein>
<dbReference type="STRING" id="1459636.NTE_01917"/>
<dbReference type="HOGENOM" id="CLU_2874902_0_0_2"/>
<dbReference type="Proteomes" id="UP000028194">
    <property type="component" value="Chromosome"/>
</dbReference>
<proteinExistence type="predicted"/>
<gene>
    <name evidence="1" type="ORF">NTE_01917</name>
</gene>
<dbReference type="AlphaFoldDB" id="A0A075MQZ7"/>
<reference evidence="1 2" key="1">
    <citation type="journal article" date="2014" name="PLoS ONE">
        <title>Genome Sequence of Candidatus Nitrososphaera evergladensis from Group I.1b Enriched from Everglades Soil Reveals Novel Genomic Features of the Ammonia-Oxidizing Archaea.</title>
        <authorList>
            <person name="Zhalnina K.V."/>
            <person name="Dias R."/>
            <person name="Leonard M.T."/>
            <person name="Dorr de Quadros P."/>
            <person name="Camargo F.A."/>
            <person name="Drew J.C."/>
            <person name="Farmerie W.G."/>
            <person name="Daroub S.H."/>
            <person name="Triplett E.W."/>
        </authorList>
    </citation>
    <scope>NUCLEOTIDE SEQUENCE [LARGE SCALE GENOMIC DNA]</scope>
    <source>
        <strain evidence="1 2">SR1</strain>
    </source>
</reference>
<dbReference type="KEGG" id="nev:NTE_01917"/>
<evidence type="ECO:0000313" key="1">
    <source>
        <dbReference type="EMBL" id="AIF83976.1"/>
    </source>
</evidence>
<sequence>MKELILALFIASSTCAAISASSINYTGSSVCISLRIHLNPSKMTTLFERSKIFLQFLYRNIKN</sequence>
<dbReference type="EMBL" id="CP007174">
    <property type="protein sequence ID" value="AIF83976.1"/>
    <property type="molecule type" value="Genomic_DNA"/>
</dbReference>
<keyword evidence="2" id="KW-1185">Reference proteome</keyword>
<accession>A0A075MQZ7</accession>